<dbReference type="EMBL" id="FMZA01000005">
    <property type="protein sequence ID" value="SDC25768.1"/>
    <property type="molecule type" value="Genomic_DNA"/>
</dbReference>
<evidence type="ECO:0000313" key="7">
    <source>
        <dbReference type="EMBL" id="SDC25768.1"/>
    </source>
</evidence>
<reference evidence="7 8" key="1">
    <citation type="submission" date="2016-10" db="EMBL/GenBank/DDBJ databases">
        <authorList>
            <person name="de Groot N.N."/>
        </authorList>
    </citation>
    <scope>NUCLEOTIDE SEQUENCE [LARGE SCALE GENOMIC DNA]</scope>
    <source>
        <strain evidence="7 8">DSM 45514</strain>
    </source>
</reference>
<dbReference type="InterPro" id="IPR000182">
    <property type="entry name" value="GNAT_dom"/>
</dbReference>
<comment type="function">
    <text evidence="1">Acyltransferase required for the direct transfer of medium- to long-chain fatty acyl moieties from a carrier protein (MbtL) on to the epsilon-amino group of lysine residue in the mycobactin core.</text>
</comment>
<dbReference type="PANTHER" id="PTHR31438:SF1">
    <property type="entry name" value="LYSINE N-ACYLTRANSFERASE C17G9.06C-RELATED"/>
    <property type="match status" value="1"/>
</dbReference>
<dbReference type="Proteomes" id="UP000199387">
    <property type="component" value="Unassembled WGS sequence"/>
</dbReference>
<dbReference type="GO" id="GO:0016410">
    <property type="term" value="F:N-acyltransferase activity"/>
    <property type="evidence" value="ECO:0007669"/>
    <property type="project" value="TreeGrafter"/>
</dbReference>
<evidence type="ECO:0000256" key="4">
    <source>
        <dbReference type="ARBA" id="ARBA00023251"/>
    </source>
</evidence>
<dbReference type="PROSITE" id="PS51186">
    <property type="entry name" value="GNAT"/>
    <property type="match status" value="1"/>
</dbReference>
<dbReference type="PANTHER" id="PTHR31438">
    <property type="entry name" value="LYSINE N-ACYLTRANSFERASE C17G9.06C-RELATED"/>
    <property type="match status" value="1"/>
</dbReference>
<dbReference type="SMART" id="SM01006">
    <property type="entry name" value="AlcB"/>
    <property type="match status" value="1"/>
</dbReference>
<dbReference type="GO" id="GO:0046677">
    <property type="term" value="P:response to antibiotic"/>
    <property type="evidence" value="ECO:0007669"/>
    <property type="project" value="UniProtKB-KW"/>
</dbReference>
<dbReference type="OrthoDB" id="9795206at2"/>
<dbReference type="AlphaFoldDB" id="A0A1G6K4G5"/>
<keyword evidence="4" id="KW-0046">Antibiotic resistance</keyword>
<dbReference type="GO" id="GO:0019290">
    <property type="term" value="P:siderophore biosynthetic process"/>
    <property type="evidence" value="ECO:0007669"/>
    <property type="project" value="InterPro"/>
</dbReference>
<dbReference type="SUPFAM" id="SSF55729">
    <property type="entry name" value="Acyl-CoA N-acyltransferases (Nat)"/>
    <property type="match status" value="1"/>
</dbReference>
<name>A0A1G6K4G5_9BACL</name>
<evidence type="ECO:0000313" key="8">
    <source>
        <dbReference type="Proteomes" id="UP000199387"/>
    </source>
</evidence>
<gene>
    <name evidence="7" type="ORF">SAMN04488112_10561</name>
</gene>
<dbReference type="RefSeq" id="WP_091567193.1">
    <property type="nucleotide sequence ID" value="NZ_FMZA01000005.1"/>
</dbReference>
<accession>A0A1G6K4G5</accession>
<evidence type="ECO:0000256" key="1">
    <source>
        <dbReference type="ARBA" id="ARBA00003818"/>
    </source>
</evidence>
<dbReference type="InterPro" id="IPR016181">
    <property type="entry name" value="Acyl_CoA_acyltransferase"/>
</dbReference>
<proteinExistence type="predicted"/>
<dbReference type="InterPro" id="IPR019432">
    <property type="entry name" value="Acyltransferase_MbtK/IucB-like"/>
</dbReference>
<feature type="domain" description="N-acetyltransferase" evidence="6">
    <location>
        <begin position="26"/>
        <end position="189"/>
    </location>
</feature>
<evidence type="ECO:0000259" key="6">
    <source>
        <dbReference type="PROSITE" id="PS51186"/>
    </source>
</evidence>
<dbReference type="Gene3D" id="3.40.630.30">
    <property type="match status" value="1"/>
</dbReference>
<evidence type="ECO:0000256" key="5">
    <source>
        <dbReference type="ARBA" id="ARBA00031122"/>
    </source>
</evidence>
<dbReference type="Pfam" id="PF13523">
    <property type="entry name" value="Acetyltransf_8"/>
    <property type="match status" value="1"/>
</dbReference>
<organism evidence="7 8">
    <name type="scientific">Melghirimyces thermohalophilus</name>
    <dbReference type="NCBI Taxonomy" id="1236220"/>
    <lineage>
        <taxon>Bacteria</taxon>
        <taxon>Bacillati</taxon>
        <taxon>Bacillota</taxon>
        <taxon>Bacilli</taxon>
        <taxon>Bacillales</taxon>
        <taxon>Thermoactinomycetaceae</taxon>
        <taxon>Melghirimyces</taxon>
    </lineage>
</organism>
<dbReference type="STRING" id="1236220.SAMN04488112_10561"/>
<sequence length="204" mass="23843">MSSHTPAVNGNAESFSRVHPAIGRRISFRRVELERDLDRLHRWHHEPHVIPFWNLNISLEKYRQHLTSFLADTHKSLHIGMLDGTPMSYWETYWAKDDILGNYYDWHPEDQGVHLLIGPPSFLGKGYALPLLQTITHWLFQHEPTEKVVAEPDVRNAKMIHIFEKCGFRFQREIDLPDKRAALLFCSRESFNNPFDKGVESTDA</sequence>
<comment type="pathway">
    <text evidence="2">Siderophore biosynthesis.</text>
</comment>
<evidence type="ECO:0000256" key="2">
    <source>
        <dbReference type="ARBA" id="ARBA00004924"/>
    </source>
</evidence>
<evidence type="ECO:0000256" key="3">
    <source>
        <dbReference type="ARBA" id="ARBA00020586"/>
    </source>
</evidence>
<keyword evidence="7" id="KW-0808">Transferase</keyword>
<keyword evidence="8" id="KW-1185">Reference proteome</keyword>
<protein>
    <recommendedName>
        <fullName evidence="3">Lysine N-acyltransferase MbtK</fullName>
    </recommendedName>
    <alternativeName>
        <fullName evidence="5">Mycobactin synthase protein K</fullName>
    </alternativeName>
</protein>